<name>A0AAN7SX18_9EURO</name>
<evidence type="ECO:0000313" key="2">
    <source>
        <dbReference type="EMBL" id="KAK5082953.1"/>
    </source>
</evidence>
<protein>
    <submittedName>
        <fullName evidence="2">Uncharacterized protein</fullName>
    </submittedName>
</protein>
<feature type="transmembrane region" description="Helical" evidence="1">
    <location>
        <begin position="7"/>
        <end position="26"/>
    </location>
</feature>
<dbReference type="InterPro" id="IPR021838">
    <property type="entry name" value="DUF3431"/>
</dbReference>
<evidence type="ECO:0000313" key="3">
    <source>
        <dbReference type="Proteomes" id="UP001309876"/>
    </source>
</evidence>
<comment type="caution">
    <text evidence="2">The sequence shown here is derived from an EMBL/GenBank/DDBJ whole genome shotgun (WGS) entry which is preliminary data.</text>
</comment>
<keyword evidence="1" id="KW-0812">Transmembrane</keyword>
<keyword evidence="3" id="KW-1185">Reference proteome</keyword>
<dbReference type="Pfam" id="PF11913">
    <property type="entry name" value="DUF3431"/>
    <property type="match status" value="1"/>
</dbReference>
<reference evidence="2 3" key="1">
    <citation type="submission" date="2023-08" db="EMBL/GenBank/DDBJ databases">
        <title>Black Yeasts Isolated from many extreme environments.</title>
        <authorList>
            <person name="Coleine C."/>
            <person name="Stajich J.E."/>
            <person name="Selbmann L."/>
        </authorList>
    </citation>
    <scope>NUCLEOTIDE SEQUENCE [LARGE SCALE GENOMIC DNA]</scope>
    <source>
        <strain evidence="2 3">CCFEE 5910</strain>
    </source>
</reference>
<keyword evidence="1" id="KW-1133">Transmembrane helix</keyword>
<gene>
    <name evidence="2" type="ORF">LTR05_006835</name>
</gene>
<organism evidence="2 3">
    <name type="scientific">Lithohypha guttulata</name>
    <dbReference type="NCBI Taxonomy" id="1690604"/>
    <lineage>
        <taxon>Eukaryota</taxon>
        <taxon>Fungi</taxon>
        <taxon>Dikarya</taxon>
        <taxon>Ascomycota</taxon>
        <taxon>Pezizomycotina</taxon>
        <taxon>Eurotiomycetes</taxon>
        <taxon>Chaetothyriomycetidae</taxon>
        <taxon>Chaetothyriales</taxon>
        <taxon>Trichomeriaceae</taxon>
        <taxon>Lithohypha</taxon>
    </lineage>
</organism>
<dbReference type="Proteomes" id="UP001309876">
    <property type="component" value="Unassembled WGS sequence"/>
</dbReference>
<sequence length="314" mass="35915">MKCGLRFKALTGALLFIGLVVILLVLEDKCETYDPVGYVQASIPWFQDYRPPHSGPVGGEIADKILVVPALEEDDVSWVTDELKDWQHAIYTVNPSANSTQARKLVTPVNKGHEAMAYLTYIIDHYNTTLPSVIAFLHSHRNGFFQAWHVDTPLHDNVYAMRHLQTSYVEEMGYVNLRCNVNPGCKNPQRSNPHITGDVWLEVMGNTSTPAFNQHKYRPAAQEVFSRAEDKEKLQFMHPVIWTPCCAQFAVSSRMIYKRPLEDYVKIRQWVIETSKDDAQSGRTMEYLWHVIFGQEAVHCPDAETCYCKVYGRC</sequence>
<accession>A0AAN7SX18</accession>
<proteinExistence type="predicted"/>
<dbReference type="AlphaFoldDB" id="A0AAN7SX18"/>
<dbReference type="EMBL" id="JAVRRJ010000007">
    <property type="protein sequence ID" value="KAK5082953.1"/>
    <property type="molecule type" value="Genomic_DNA"/>
</dbReference>
<dbReference type="PANTHER" id="PTHR37490">
    <property type="entry name" value="EXPRESSED PROTEIN"/>
    <property type="match status" value="1"/>
</dbReference>
<dbReference type="PANTHER" id="PTHR37490:SF2">
    <property type="match status" value="1"/>
</dbReference>
<keyword evidence="1" id="KW-0472">Membrane</keyword>
<evidence type="ECO:0000256" key="1">
    <source>
        <dbReference type="SAM" id="Phobius"/>
    </source>
</evidence>